<gene>
    <name evidence="4" type="ORF">FC07_GL001061</name>
</gene>
<dbReference type="GO" id="GO:0016740">
    <property type="term" value="F:transferase activity"/>
    <property type="evidence" value="ECO:0007669"/>
    <property type="project" value="UniProtKB-KW"/>
</dbReference>
<dbReference type="InterPro" id="IPR058592">
    <property type="entry name" value="Gtf3_C"/>
</dbReference>
<evidence type="ECO:0000313" key="5">
    <source>
        <dbReference type="Proteomes" id="UP000051461"/>
    </source>
</evidence>
<dbReference type="AlphaFoldDB" id="A0A0R1H9E5"/>
<evidence type="ECO:0000259" key="2">
    <source>
        <dbReference type="Pfam" id="PF26334"/>
    </source>
</evidence>
<dbReference type="InterPro" id="IPR058591">
    <property type="entry name" value="Gtf3_N"/>
</dbReference>
<keyword evidence="5" id="KW-1185">Reference proteome</keyword>
<dbReference type="PATRIC" id="fig|1423726.3.peg.1097"/>
<dbReference type="Gene3D" id="3.40.50.2000">
    <property type="entry name" value="Glycogen Phosphorylase B"/>
    <property type="match status" value="2"/>
</dbReference>
<accession>A0A0R1H9E5</accession>
<proteinExistence type="predicted"/>
<dbReference type="PIRSF" id="PIRSF007023">
    <property type="entry name" value="UDP-Galf_transf"/>
    <property type="match status" value="1"/>
</dbReference>
<evidence type="ECO:0000256" key="1">
    <source>
        <dbReference type="ARBA" id="ARBA00022679"/>
    </source>
</evidence>
<feature type="domain" description="Glucosyltransferase 3-like C-terminal" evidence="3">
    <location>
        <begin position="188"/>
        <end position="350"/>
    </location>
</feature>
<dbReference type="Pfam" id="PF26334">
    <property type="entry name" value="Gtf3_N"/>
    <property type="match status" value="1"/>
</dbReference>
<organism evidence="4 5">
    <name type="scientific">Loigolactobacillus bifermentans DSM 20003</name>
    <dbReference type="NCBI Taxonomy" id="1423726"/>
    <lineage>
        <taxon>Bacteria</taxon>
        <taxon>Bacillati</taxon>
        <taxon>Bacillota</taxon>
        <taxon>Bacilli</taxon>
        <taxon>Lactobacillales</taxon>
        <taxon>Lactobacillaceae</taxon>
        <taxon>Loigolactobacillus</taxon>
    </lineage>
</organism>
<name>A0A0R1H9E5_9LACO</name>
<keyword evidence="1 4" id="KW-0808">Transferase</keyword>
<dbReference type="Pfam" id="PF26337">
    <property type="entry name" value="Gtf3_C"/>
    <property type="match status" value="1"/>
</dbReference>
<comment type="caution">
    <text evidence="4">The sequence shown here is derived from an EMBL/GenBank/DDBJ whole genome shotgun (WGS) entry which is preliminary data.</text>
</comment>
<reference evidence="4 5" key="1">
    <citation type="journal article" date="2015" name="Genome Announc.">
        <title>Expanding the biotechnology potential of lactobacilli through comparative genomics of 213 strains and associated genera.</title>
        <authorList>
            <person name="Sun Z."/>
            <person name="Harris H.M."/>
            <person name="McCann A."/>
            <person name="Guo C."/>
            <person name="Argimon S."/>
            <person name="Zhang W."/>
            <person name="Yang X."/>
            <person name="Jeffery I.B."/>
            <person name="Cooney J.C."/>
            <person name="Kagawa T.F."/>
            <person name="Liu W."/>
            <person name="Song Y."/>
            <person name="Salvetti E."/>
            <person name="Wrobel A."/>
            <person name="Rasinkangas P."/>
            <person name="Parkhill J."/>
            <person name="Rea M.C."/>
            <person name="O'Sullivan O."/>
            <person name="Ritari J."/>
            <person name="Douillard F.P."/>
            <person name="Paul Ross R."/>
            <person name="Yang R."/>
            <person name="Briner A.E."/>
            <person name="Felis G.E."/>
            <person name="de Vos W.M."/>
            <person name="Barrangou R."/>
            <person name="Klaenhammer T.R."/>
            <person name="Caufield P.W."/>
            <person name="Cui Y."/>
            <person name="Zhang H."/>
            <person name="O'Toole P.W."/>
        </authorList>
    </citation>
    <scope>NUCLEOTIDE SEQUENCE [LARGE SCALE GENOMIC DNA]</scope>
    <source>
        <strain evidence="4 5">DSM 20003</strain>
    </source>
</reference>
<protein>
    <submittedName>
        <fullName evidence="4">Beta-1,6-galactofuranosyltransferase</fullName>
    </submittedName>
</protein>
<evidence type="ECO:0000313" key="4">
    <source>
        <dbReference type="EMBL" id="KRK40202.1"/>
    </source>
</evidence>
<dbReference type="EMBL" id="AZDA01000018">
    <property type="protein sequence ID" value="KRK40202.1"/>
    <property type="molecule type" value="Genomic_DNA"/>
</dbReference>
<feature type="domain" description="Glucosyltransferase 3-like N-terminal" evidence="2">
    <location>
        <begin position="16"/>
        <end position="169"/>
    </location>
</feature>
<sequence>MCVILIKILEVSLLNKYVINILQPNSYNAMSKAKDDVNHFLNELNFQSINVRKFKNKFEKFAKTRLVIDKKFGFLQQGDILLMQFPTYLGRRFERKLITRLKQRHVKLLVLVHDLDILRFSNKDGSHIPTLKMDVEDLNEYDVVISSNSKMTELLQKNGLKRPVVDLEIFDYYYSKPVSKLPKFETTLNFAGNLKKSEFLYDFSDTLQTKLRLFGLYDKSLKLPKQSEYCGIFTPEDLIIHLDRGFGLVWDGLSSKAIEGKLGNYLKYNNPHKTSLYLASGLPIVMWSGAALSSFISENHIGILIESLDDIDQVLEKISEPDYIMMARNAQKLSEKITSGYFVKNAVNAALSKI</sequence>
<dbReference type="STRING" id="1423726.FC07_GL001061"/>
<evidence type="ECO:0000259" key="3">
    <source>
        <dbReference type="Pfam" id="PF26337"/>
    </source>
</evidence>
<dbReference type="Proteomes" id="UP000051461">
    <property type="component" value="Unassembled WGS sequence"/>
</dbReference>